<reference evidence="3 4" key="1">
    <citation type="submission" date="2016-10" db="EMBL/GenBank/DDBJ databases">
        <title>Complete Genome Sequence of Peptococcaceae strain DCMF.</title>
        <authorList>
            <person name="Edwards R.J."/>
            <person name="Holland S.I."/>
            <person name="Deshpande N.P."/>
            <person name="Wong Y.K."/>
            <person name="Ertan H."/>
            <person name="Manefield M."/>
            <person name="Russell T.L."/>
            <person name="Lee M.J."/>
        </authorList>
    </citation>
    <scope>NUCLEOTIDE SEQUENCE [LARGE SCALE GENOMIC DNA]</scope>
    <source>
        <strain evidence="3 4">DCMF</strain>
    </source>
</reference>
<dbReference type="AlphaFoldDB" id="A0A3G1KNL7"/>
<feature type="chain" id="PRO_5017958839" description="LysM domain-containing protein" evidence="1">
    <location>
        <begin position="31"/>
        <end position="405"/>
    </location>
</feature>
<dbReference type="InterPro" id="IPR036779">
    <property type="entry name" value="LysM_dom_sf"/>
</dbReference>
<feature type="domain" description="LysM" evidence="2">
    <location>
        <begin position="141"/>
        <end position="184"/>
    </location>
</feature>
<evidence type="ECO:0000259" key="2">
    <source>
        <dbReference type="PROSITE" id="PS51782"/>
    </source>
</evidence>
<dbReference type="CDD" id="cd00118">
    <property type="entry name" value="LysM"/>
    <property type="match status" value="4"/>
</dbReference>
<feature type="domain" description="LysM" evidence="2">
    <location>
        <begin position="37"/>
        <end position="81"/>
    </location>
</feature>
<dbReference type="Proteomes" id="UP000323521">
    <property type="component" value="Chromosome"/>
</dbReference>
<sequence length="405" mass="44408">MLGRNVRKTLFMSACSLSLFLFCYILPVFAESNPPVQQYFVSPGDTLWLLAQRYGTTADMLVSLNPSAKSGSLYQGQALYIPVIVDKGSMIYKVQKGDTLFLISSRMNRSVKEIQQASGLATDAIVPGQILHIPLARGGYSSYVAKPGDILWRIAANKSTTISQLMAANKLSSSYILAGQILEIPQKAVSEATIYRVKAGDYLEAIAAKFGTIEDAIYQTNHLHTDILMPGQPLFIPKGRVAVSVDGPDGLKKEGKGEFLPWNWARWVYNNGAIATIIDWKTGKKFQVRYLGGSNHADSEPLTAQDTAVMASLYPNGWSWGTRPILLKVGSRTLAASIAGMPHDVETIYDNNFTGHFDVYFYNSTSHNTNEIQTNHQANILQAAGLTAAEANSFVTKLNTGYNYQ</sequence>
<dbReference type="PANTHER" id="PTHR33734:SF22">
    <property type="entry name" value="MEMBRANE-BOUND LYTIC MUREIN TRANSGLYCOSYLASE D"/>
    <property type="match status" value="1"/>
</dbReference>
<evidence type="ECO:0000313" key="3">
    <source>
        <dbReference type="EMBL" id="ATW24064.1"/>
    </source>
</evidence>
<dbReference type="OrthoDB" id="529831at2"/>
<dbReference type="PROSITE" id="PS51782">
    <property type="entry name" value="LYSM"/>
    <property type="match status" value="4"/>
</dbReference>
<name>A0A3G1KNL7_FORW1</name>
<dbReference type="KEGG" id="fwa:DCMF_04025"/>
<dbReference type="EMBL" id="CP017634">
    <property type="protein sequence ID" value="ATW24064.1"/>
    <property type="molecule type" value="Genomic_DNA"/>
</dbReference>
<keyword evidence="1" id="KW-0732">Signal</keyword>
<gene>
    <name evidence="3" type="ORF">DCMF_04025</name>
</gene>
<organism evidence="3 4">
    <name type="scientific">Formimonas warabiya</name>
    <dbReference type="NCBI Taxonomy" id="1761012"/>
    <lineage>
        <taxon>Bacteria</taxon>
        <taxon>Bacillati</taxon>
        <taxon>Bacillota</taxon>
        <taxon>Clostridia</taxon>
        <taxon>Eubacteriales</taxon>
        <taxon>Peptococcaceae</taxon>
        <taxon>Candidatus Formimonas</taxon>
    </lineage>
</organism>
<accession>A0A3G1KNL7</accession>
<dbReference type="Gene3D" id="3.10.350.10">
    <property type="entry name" value="LysM domain"/>
    <property type="match status" value="4"/>
</dbReference>
<dbReference type="SUPFAM" id="SSF54106">
    <property type="entry name" value="LysM domain"/>
    <property type="match status" value="4"/>
</dbReference>
<evidence type="ECO:0000256" key="1">
    <source>
        <dbReference type="SAM" id="SignalP"/>
    </source>
</evidence>
<proteinExistence type="predicted"/>
<dbReference type="GO" id="GO:0008932">
    <property type="term" value="F:lytic endotransglycosylase activity"/>
    <property type="evidence" value="ECO:0007669"/>
    <property type="project" value="TreeGrafter"/>
</dbReference>
<evidence type="ECO:0000313" key="4">
    <source>
        <dbReference type="Proteomes" id="UP000323521"/>
    </source>
</evidence>
<feature type="domain" description="LysM" evidence="2">
    <location>
        <begin position="193"/>
        <end position="236"/>
    </location>
</feature>
<keyword evidence="4" id="KW-1185">Reference proteome</keyword>
<dbReference type="InterPro" id="IPR018392">
    <property type="entry name" value="LysM"/>
</dbReference>
<protein>
    <recommendedName>
        <fullName evidence="2">LysM domain-containing protein</fullName>
    </recommendedName>
</protein>
<feature type="signal peptide" evidence="1">
    <location>
        <begin position="1"/>
        <end position="30"/>
    </location>
</feature>
<dbReference type="PANTHER" id="PTHR33734">
    <property type="entry name" value="LYSM DOMAIN-CONTAINING GPI-ANCHORED PROTEIN 2"/>
    <property type="match status" value="1"/>
</dbReference>
<dbReference type="Pfam" id="PF01476">
    <property type="entry name" value="LysM"/>
    <property type="match status" value="4"/>
</dbReference>
<feature type="domain" description="LysM" evidence="2">
    <location>
        <begin position="90"/>
        <end position="133"/>
    </location>
</feature>
<dbReference type="RefSeq" id="WP_148133243.1">
    <property type="nucleotide sequence ID" value="NZ_CP017634.1"/>
</dbReference>
<dbReference type="SMART" id="SM00257">
    <property type="entry name" value="LysM"/>
    <property type="match status" value="4"/>
</dbReference>